<comment type="subcellular location">
    <subcellularLocation>
        <location evidence="2">Membrane</location>
    </subcellularLocation>
</comment>
<name>F0P294_WEEVC</name>
<evidence type="ECO:0000313" key="14">
    <source>
        <dbReference type="EMBL" id="ADX67784.1"/>
    </source>
</evidence>
<dbReference type="InterPro" id="IPR003660">
    <property type="entry name" value="HAMP_dom"/>
</dbReference>
<evidence type="ECO:0000256" key="6">
    <source>
        <dbReference type="ARBA" id="ARBA00022741"/>
    </source>
</evidence>
<dbReference type="CDD" id="cd00082">
    <property type="entry name" value="HisKA"/>
    <property type="match status" value="1"/>
</dbReference>
<evidence type="ECO:0000256" key="4">
    <source>
        <dbReference type="ARBA" id="ARBA00022553"/>
    </source>
</evidence>
<keyword evidence="15" id="KW-1185">Reference proteome</keyword>
<dbReference type="GO" id="GO:0005524">
    <property type="term" value="F:ATP binding"/>
    <property type="evidence" value="ECO:0007669"/>
    <property type="project" value="UniProtKB-KW"/>
</dbReference>
<keyword evidence="9" id="KW-0902">Two-component regulatory system</keyword>
<keyword evidence="11" id="KW-0812">Transmembrane</keyword>
<dbReference type="InterPro" id="IPR003661">
    <property type="entry name" value="HisK_dim/P_dom"/>
</dbReference>
<dbReference type="Gene3D" id="6.10.340.10">
    <property type="match status" value="1"/>
</dbReference>
<feature type="domain" description="Histidine kinase" evidence="12">
    <location>
        <begin position="277"/>
        <end position="485"/>
    </location>
</feature>
<keyword evidence="11" id="KW-1133">Transmembrane helix</keyword>
<dbReference type="Proteomes" id="UP000008641">
    <property type="component" value="Chromosome"/>
</dbReference>
<evidence type="ECO:0000313" key="15">
    <source>
        <dbReference type="Proteomes" id="UP000008641"/>
    </source>
</evidence>
<dbReference type="SUPFAM" id="SSF47384">
    <property type="entry name" value="Homodimeric domain of signal transducing histidine kinase"/>
    <property type="match status" value="1"/>
</dbReference>
<dbReference type="SMART" id="SM00388">
    <property type="entry name" value="HisKA"/>
    <property type="match status" value="1"/>
</dbReference>
<protein>
    <recommendedName>
        <fullName evidence="3">histidine kinase</fullName>
        <ecNumber evidence="3">2.7.13.3</ecNumber>
    </recommendedName>
</protein>
<keyword evidence="8" id="KW-0067">ATP-binding</keyword>
<accession>F0P294</accession>
<dbReference type="PRINTS" id="PR00344">
    <property type="entry name" value="BCTRLSENSOR"/>
</dbReference>
<evidence type="ECO:0000256" key="3">
    <source>
        <dbReference type="ARBA" id="ARBA00012438"/>
    </source>
</evidence>
<evidence type="ECO:0000256" key="1">
    <source>
        <dbReference type="ARBA" id="ARBA00000085"/>
    </source>
</evidence>
<feature type="domain" description="HAMP" evidence="13">
    <location>
        <begin position="208"/>
        <end position="260"/>
    </location>
</feature>
<reference evidence="15" key="2">
    <citation type="journal article" date="2011" name="Stand. Genomic Sci.">
        <title>Complete genome sequence of Weeksella virosa type strain (9751T).</title>
        <authorList>
            <person name="Lang E."/>
            <person name="Teshima H."/>
            <person name="Lucas S."/>
            <person name="Lapidus A."/>
            <person name="Hammon N."/>
            <person name="Deshpande S."/>
            <person name="Nolan M."/>
            <person name="Cheng J."/>
            <person name="Pitluck S."/>
            <person name="Liolios K."/>
            <person name="Pagani I."/>
            <person name="Mikhailova N."/>
            <person name="Ivanova N."/>
            <person name="Mavromatis K."/>
            <person name="Pati A."/>
            <person name="Tapia R."/>
            <person name="Han C."/>
            <person name="Goodwin L."/>
            <person name="Chen A."/>
            <person name="Palaniappan K."/>
            <person name="Land M."/>
            <person name="Hauser L."/>
            <person name="Chang Y."/>
            <person name="Jeffries C."/>
            <person name="Brambilla E."/>
            <person name="Kopitz M."/>
            <person name="Rohde M."/>
            <person name="Goker M."/>
            <person name="Tindall B."/>
            <person name="Detter J."/>
            <person name="Woyke T."/>
            <person name="Bristow J."/>
            <person name="Eisen J."/>
            <person name="Markowitz V."/>
            <person name="Hugenholtz P."/>
            <person name="Klenk H."/>
            <person name="Kyrpides N."/>
        </authorList>
    </citation>
    <scope>NUCLEOTIDE SEQUENCE [LARGE SCALE GENOMIC DNA]</scope>
    <source>
        <strain evidence="15">ATCC 43766 / DSM 16922 / JCM 21250 / NBRC 16016 / NCTC 11634 / CL345/78</strain>
    </source>
</reference>
<dbReference type="PANTHER" id="PTHR43065:SF10">
    <property type="entry name" value="PEROXIDE STRESS-ACTIVATED HISTIDINE KINASE MAK3"/>
    <property type="match status" value="1"/>
</dbReference>
<dbReference type="HOGENOM" id="CLU_043647_0_0_10"/>
<dbReference type="PROSITE" id="PS50885">
    <property type="entry name" value="HAMP"/>
    <property type="match status" value="1"/>
</dbReference>
<gene>
    <name evidence="14" type="ordered locus">Weevi_1075</name>
</gene>
<dbReference type="PANTHER" id="PTHR43065">
    <property type="entry name" value="SENSOR HISTIDINE KINASE"/>
    <property type="match status" value="1"/>
</dbReference>
<dbReference type="SUPFAM" id="SSF55874">
    <property type="entry name" value="ATPase domain of HSP90 chaperone/DNA topoisomerase II/histidine kinase"/>
    <property type="match status" value="1"/>
</dbReference>
<comment type="catalytic activity">
    <reaction evidence="1">
        <text>ATP + protein L-histidine = ADP + protein N-phospho-L-histidine.</text>
        <dbReference type="EC" id="2.7.13.3"/>
    </reaction>
</comment>
<dbReference type="InterPro" id="IPR036890">
    <property type="entry name" value="HATPase_C_sf"/>
</dbReference>
<feature type="transmembrane region" description="Helical" evidence="11">
    <location>
        <begin position="15"/>
        <end position="36"/>
    </location>
</feature>
<dbReference type="SMART" id="SM00387">
    <property type="entry name" value="HATPase_c"/>
    <property type="match status" value="1"/>
</dbReference>
<evidence type="ECO:0000256" key="11">
    <source>
        <dbReference type="SAM" id="Phobius"/>
    </source>
</evidence>
<dbReference type="Pfam" id="PF00512">
    <property type="entry name" value="HisKA"/>
    <property type="match status" value="1"/>
</dbReference>
<evidence type="ECO:0000256" key="2">
    <source>
        <dbReference type="ARBA" id="ARBA00004370"/>
    </source>
</evidence>
<feature type="coiled-coil region" evidence="10">
    <location>
        <begin position="238"/>
        <end position="268"/>
    </location>
</feature>
<keyword evidence="4" id="KW-0597">Phosphoprotein</keyword>
<dbReference type="KEGG" id="wvi:Weevi_1075"/>
<dbReference type="InterPro" id="IPR004358">
    <property type="entry name" value="Sig_transdc_His_kin-like_C"/>
</dbReference>
<dbReference type="EMBL" id="CP002455">
    <property type="protein sequence ID" value="ADX67784.1"/>
    <property type="molecule type" value="Genomic_DNA"/>
</dbReference>
<evidence type="ECO:0000259" key="12">
    <source>
        <dbReference type="PROSITE" id="PS50109"/>
    </source>
</evidence>
<evidence type="ECO:0000256" key="5">
    <source>
        <dbReference type="ARBA" id="ARBA00022679"/>
    </source>
</evidence>
<dbReference type="InterPro" id="IPR005467">
    <property type="entry name" value="His_kinase_dom"/>
</dbReference>
<feature type="transmembrane region" description="Helical" evidence="11">
    <location>
        <begin position="183"/>
        <end position="204"/>
    </location>
</feature>
<evidence type="ECO:0000256" key="10">
    <source>
        <dbReference type="SAM" id="Coils"/>
    </source>
</evidence>
<dbReference type="Gene3D" id="1.10.287.130">
    <property type="match status" value="1"/>
</dbReference>
<evidence type="ECO:0000256" key="9">
    <source>
        <dbReference type="ARBA" id="ARBA00023012"/>
    </source>
</evidence>
<keyword evidence="6" id="KW-0547">Nucleotide-binding</keyword>
<keyword evidence="10" id="KW-0175">Coiled coil</keyword>
<keyword evidence="7 14" id="KW-0418">Kinase</keyword>
<dbReference type="GO" id="GO:0016020">
    <property type="term" value="C:membrane"/>
    <property type="evidence" value="ECO:0007669"/>
    <property type="project" value="UniProtKB-SubCell"/>
</dbReference>
<evidence type="ECO:0000256" key="7">
    <source>
        <dbReference type="ARBA" id="ARBA00022777"/>
    </source>
</evidence>
<dbReference type="AlphaFoldDB" id="F0P294"/>
<evidence type="ECO:0000256" key="8">
    <source>
        <dbReference type="ARBA" id="ARBA00022840"/>
    </source>
</evidence>
<dbReference type="PROSITE" id="PS50109">
    <property type="entry name" value="HIS_KIN"/>
    <property type="match status" value="1"/>
</dbReference>
<dbReference type="STRING" id="865938.Weevi_1075"/>
<dbReference type="Pfam" id="PF02518">
    <property type="entry name" value="HATPase_c"/>
    <property type="match status" value="1"/>
</dbReference>
<sequence>MNQNKKQALRTSLSVRIFLGMFGVILVIATSILLITSNHYNKQTERYHEDLLKRKEQTVLALIDYEIIDNSYGEKKDDILKILEDKILGFQDISKMDVNIYDLRGNLILSTQVSQPKYLVIPENILKTLNKKEYYTDYTSDNIRENNLYSTFSYVKNIQGQRIGIVNLPYYTNESFLQEDKEALLRLYGAVLLFVIVVGGLISWRISRQITNRLRVFAARIRETQVVGNNKPLYYTGNDEIKILVDSYNEMLQKLKEQSDQLAQIEREEAWKDLAKQVAHEVKNPLTPMKLMIQSYIRKFDLNDDRLEEKTRNLTEALLDQIDTISTIAEAFSDFAKMPIRKDETIDMVKVIENTLSIYPSQYIHFSSSHDEILYRIDKIYLNRIITNLTKNALQAVPANVQPEIRVTIEKKVNRLLIKVSDNGNGIPPEMGNKIFTPKFTTKNSGMGIGLPMVKKIVEDYNGLIRYVSEESKGTTFIINFPIDE</sequence>
<dbReference type="CDD" id="cd00075">
    <property type="entry name" value="HATPase"/>
    <property type="match status" value="1"/>
</dbReference>
<dbReference type="GO" id="GO:0000155">
    <property type="term" value="F:phosphorelay sensor kinase activity"/>
    <property type="evidence" value="ECO:0007669"/>
    <property type="project" value="InterPro"/>
</dbReference>
<evidence type="ECO:0000259" key="13">
    <source>
        <dbReference type="PROSITE" id="PS50885"/>
    </source>
</evidence>
<dbReference type="EC" id="2.7.13.3" evidence="3"/>
<keyword evidence="11" id="KW-0472">Membrane</keyword>
<dbReference type="eggNOG" id="COG5000">
    <property type="taxonomic scope" value="Bacteria"/>
</dbReference>
<proteinExistence type="predicted"/>
<dbReference type="RefSeq" id="WP_013598174.1">
    <property type="nucleotide sequence ID" value="NC_015144.1"/>
</dbReference>
<reference evidence="14 15" key="1">
    <citation type="journal article" date="2011" name="Stand. Genomic Sci.">
        <title>Complete genome sequence of Weeksella virosa type strain (9751).</title>
        <authorList>
            <person name="Lang E."/>
            <person name="Teshima H."/>
            <person name="Lucas S."/>
            <person name="Lapidus A."/>
            <person name="Hammon N."/>
            <person name="Deshpande S."/>
            <person name="Nolan M."/>
            <person name="Cheng J.F."/>
            <person name="Pitluck S."/>
            <person name="Liolios K."/>
            <person name="Pagani I."/>
            <person name="Mikhailova N."/>
            <person name="Ivanova N."/>
            <person name="Mavromatis K."/>
            <person name="Pati A."/>
            <person name="Tapia R."/>
            <person name="Han C."/>
            <person name="Goodwin L."/>
            <person name="Chen A."/>
            <person name="Palaniappan K."/>
            <person name="Land M."/>
            <person name="Hauser L."/>
            <person name="Chang Y.J."/>
            <person name="Jeffries C.D."/>
            <person name="Brambilla E.M."/>
            <person name="Kopitz M."/>
            <person name="Rohde M."/>
            <person name="Goker M."/>
            <person name="Tindall B.J."/>
            <person name="Detter J.C."/>
            <person name="Woyke T."/>
            <person name="Bristow J."/>
            <person name="Eisen J.A."/>
            <person name="Markowitz V."/>
            <person name="Hugenholtz P."/>
            <person name="Klenk H.P."/>
            <person name="Kyrpides N.C."/>
        </authorList>
    </citation>
    <scope>NUCLEOTIDE SEQUENCE [LARGE SCALE GENOMIC DNA]</scope>
    <source>
        <strain evidence="15">ATCC 43766 / DSM 16922 / JCM 21250 / NBRC 16016 / NCTC 11634 / CL345/78</strain>
    </source>
</reference>
<organism evidence="14 15">
    <name type="scientific">Weeksella virosa (strain ATCC 43766 / DSM 16922 / JCM 21250 / CCUG 30538 / CDC 9751 / IAM 14551 / NBRC 16016 / NCTC 11634 / CL345/78)</name>
    <dbReference type="NCBI Taxonomy" id="865938"/>
    <lineage>
        <taxon>Bacteria</taxon>
        <taxon>Pseudomonadati</taxon>
        <taxon>Bacteroidota</taxon>
        <taxon>Flavobacteriia</taxon>
        <taxon>Flavobacteriales</taxon>
        <taxon>Weeksellaceae</taxon>
        <taxon>Weeksella</taxon>
    </lineage>
</organism>
<dbReference type="InterPro" id="IPR036097">
    <property type="entry name" value="HisK_dim/P_sf"/>
</dbReference>
<dbReference type="InterPro" id="IPR003594">
    <property type="entry name" value="HATPase_dom"/>
</dbReference>
<dbReference type="Gene3D" id="3.30.565.10">
    <property type="entry name" value="Histidine kinase-like ATPase, C-terminal domain"/>
    <property type="match status" value="1"/>
</dbReference>
<keyword evidence="5" id="KW-0808">Transferase</keyword>